<keyword evidence="1" id="KW-0695">RNA-directed DNA polymerase</keyword>
<dbReference type="EMBL" id="BQNB010008603">
    <property type="protein sequence ID" value="GJS51686.1"/>
    <property type="molecule type" value="Genomic_DNA"/>
</dbReference>
<reference evidence="1" key="1">
    <citation type="journal article" date="2022" name="Int. J. Mol. Sci.">
        <title>Draft Genome of Tanacetum Coccineum: Genomic Comparison of Closely Related Tanacetum-Family Plants.</title>
        <authorList>
            <person name="Yamashiro T."/>
            <person name="Shiraishi A."/>
            <person name="Nakayama K."/>
            <person name="Satake H."/>
        </authorList>
    </citation>
    <scope>NUCLEOTIDE SEQUENCE</scope>
</reference>
<protein>
    <submittedName>
        <fullName evidence="1">Reverse transcriptase domain-containing protein</fullName>
    </submittedName>
</protein>
<keyword evidence="1" id="KW-0548">Nucleotidyltransferase</keyword>
<organism evidence="1 2">
    <name type="scientific">Tanacetum coccineum</name>
    <dbReference type="NCBI Taxonomy" id="301880"/>
    <lineage>
        <taxon>Eukaryota</taxon>
        <taxon>Viridiplantae</taxon>
        <taxon>Streptophyta</taxon>
        <taxon>Embryophyta</taxon>
        <taxon>Tracheophyta</taxon>
        <taxon>Spermatophyta</taxon>
        <taxon>Magnoliopsida</taxon>
        <taxon>eudicotyledons</taxon>
        <taxon>Gunneridae</taxon>
        <taxon>Pentapetalae</taxon>
        <taxon>asterids</taxon>
        <taxon>campanulids</taxon>
        <taxon>Asterales</taxon>
        <taxon>Asteraceae</taxon>
        <taxon>Asteroideae</taxon>
        <taxon>Anthemideae</taxon>
        <taxon>Anthemidinae</taxon>
        <taxon>Tanacetum</taxon>
    </lineage>
</organism>
<dbReference type="InterPro" id="IPR021109">
    <property type="entry name" value="Peptidase_aspartic_dom_sf"/>
</dbReference>
<gene>
    <name evidence="1" type="ORF">Tco_0625048</name>
</gene>
<dbReference type="Proteomes" id="UP001151760">
    <property type="component" value="Unassembled WGS sequence"/>
</dbReference>
<keyword evidence="1" id="KW-0808">Transferase</keyword>
<keyword evidence="2" id="KW-1185">Reference proteome</keyword>
<accession>A0ABQ4WFP1</accession>
<dbReference type="CDD" id="cd00303">
    <property type="entry name" value="retropepsin_like"/>
    <property type="match status" value="1"/>
</dbReference>
<proteinExistence type="predicted"/>
<dbReference type="PANTHER" id="PTHR33067">
    <property type="entry name" value="RNA-DIRECTED DNA POLYMERASE-RELATED"/>
    <property type="match status" value="1"/>
</dbReference>
<reference evidence="1" key="2">
    <citation type="submission" date="2022-01" db="EMBL/GenBank/DDBJ databases">
        <authorList>
            <person name="Yamashiro T."/>
            <person name="Shiraishi A."/>
            <person name="Satake H."/>
            <person name="Nakayama K."/>
        </authorList>
    </citation>
    <scope>NUCLEOTIDE SEQUENCE</scope>
</reference>
<dbReference type="PANTHER" id="PTHR33067:SF9">
    <property type="entry name" value="RNA-DIRECTED DNA POLYMERASE"/>
    <property type="match status" value="1"/>
</dbReference>
<evidence type="ECO:0000313" key="1">
    <source>
        <dbReference type="EMBL" id="GJS51686.1"/>
    </source>
</evidence>
<dbReference type="GO" id="GO:0003964">
    <property type="term" value="F:RNA-directed DNA polymerase activity"/>
    <property type="evidence" value="ECO:0007669"/>
    <property type="project" value="UniProtKB-KW"/>
</dbReference>
<comment type="caution">
    <text evidence="1">The sequence shown here is derived from an EMBL/GenBank/DDBJ whole genome shotgun (WGS) entry which is preliminary data.</text>
</comment>
<sequence length="306" mass="35061">MMELTLEESLSMFIAKIAKRIDENTNLFKKLQASTDFALRNHKASIKSLEIQTISTSVNTDKPSIRRIDASQYAVSNLQNRNLFSESKKTTRPSPSCLNDDYWDELKETNGKKDLEARYTNEKPLVKALPRKKKDPRSFTLPCFIKNMCYKALADLGASVSVIPYLTYTTLGLGDLIPTKLIVELADRIVKRPKGIVENVLVDNFKRWVYALSLIKSTKLDLEDRLMGNTLKNRLHDPKFEDYIELSDLNEPLELRHDQVVDLGPTIDEGEGMDEHIINDIETKFNNIGYNEGECEYLGFYNFCHP</sequence>
<name>A0ABQ4WFP1_9ASTR</name>
<dbReference type="Gene3D" id="2.40.70.10">
    <property type="entry name" value="Acid Proteases"/>
    <property type="match status" value="1"/>
</dbReference>
<evidence type="ECO:0000313" key="2">
    <source>
        <dbReference type="Proteomes" id="UP001151760"/>
    </source>
</evidence>